<dbReference type="Proteomes" id="UP000567293">
    <property type="component" value="Unassembled WGS sequence"/>
</dbReference>
<evidence type="ECO:0000313" key="5">
    <source>
        <dbReference type="Proteomes" id="UP000567293"/>
    </source>
</evidence>
<accession>A0A7V8SV89</accession>
<gene>
    <name evidence="4" type="ORF">HRJ53_02920</name>
</gene>
<feature type="domain" description="Glycosyl transferase family 51" evidence="3">
    <location>
        <begin position="47"/>
        <end position="194"/>
    </location>
</feature>
<dbReference type="PANTHER" id="PTHR32282:SF15">
    <property type="entry name" value="PENICILLIN-BINDING PROTEIN 1C"/>
    <property type="match status" value="1"/>
</dbReference>
<proteinExistence type="predicted"/>
<dbReference type="InterPro" id="IPR050396">
    <property type="entry name" value="Glycosyltr_51/Transpeptidase"/>
</dbReference>
<dbReference type="GO" id="GO:0009252">
    <property type="term" value="P:peptidoglycan biosynthetic process"/>
    <property type="evidence" value="ECO:0007669"/>
    <property type="project" value="TreeGrafter"/>
</dbReference>
<evidence type="ECO:0000259" key="3">
    <source>
        <dbReference type="Pfam" id="PF00912"/>
    </source>
</evidence>
<comment type="pathway">
    <text evidence="1">Cell wall biogenesis; peptidoglycan biosynthesis.</text>
</comment>
<dbReference type="InterPro" id="IPR001264">
    <property type="entry name" value="Glyco_trans_51"/>
</dbReference>
<comment type="caution">
    <text evidence="4">The sequence shown here is derived from an EMBL/GenBank/DDBJ whole genome shotgun (WGS) entry which is preliminary data.</text>
</comment>
<dbReference type="SUPFAM" id="SSF53955">
    <property type="entry name" value="Lysozyme-like"/>
    <property type="match status" value="1"/>
</dbReference>
<organism evidence="4 5">
    <name type="scientific">Candidatus Acidiferrum panamense</name>
    <dbReference type="NCBI Taxonomy" id="2741543"/>
    <lineage>
        <taxon>Bacteria</taxon>
        <taxon>Pseudomonadati</taxon>
        <taxon>Acidobacteriota</taxon>
        <taxon>Terriglobia</taxon>
        <taxon>Candidatus Acidiferrales</taxon>
        <taxon>Candidatus Acidiferrum</taxon>
    </lineage>
</organism>
<feature type="non-terminal residue" evidence="4">
    <location>
        <position position="213"/>
    </location>
</feature>
<evidence type="ECO:0000256" key="1">
    <source>
        <dbReference type="ARBA" id="ARBA00004752"/>
    </source>
</evidence>
<dbReference type="GO" id="GO:0030288">
    <property type="term" value="C:outer membrane-bounded periplasmic space"/>
    <property type="evidence" value="ECO:0007669"/>
    <property type="project" value="TreeGrafter"/>
</dbReference>
<evidence type="ECO:0000313" key="4">
    <source>
        <dbReference type="EMBL" id="MBA0083925.1"/>
    </source>
</evidence>
<dbReference type="GO" id="GO:0008955">
    <property type="term" value="F:peptidoglycan glycosyltransferase activity"/>
    <property type="evidence" value="ECO:0007669"/>
    <property type="project" value="TreeGrafter"/>
</dbReference>
<keyword evidence="5" id="KW-1185">Reference proteome</keyword>
<name>A0A7V8SV89_9BACT</name>
<dbReference type="Pfam" id="PF00912">
    <property type="entry name" value="Transgly"/>
    <property type="match status" value="1"/>
</dbReference>
<dbReference type="AlphaFoldDB" id="A0A7V8SV89"/>
<dbReference type="InterPro" id="IPR036950">
    <property type="entry name" value="PBP_transglycosylase"/>
</dbReference>
<evidence type="ECO:0000256" key="2">
    <source>
        <dbReference type="ARBA" id="ARBA00022679"/>
    </source>
</evidence>
<keyword evidence="2" id="KW-0808">Transferase</keyword>
<dbReference type="PANTHER" id="PTHR32282">
    <property type="entry name" value="BINDING PROTEIN TRANSPEPTIDASE, PUTATIVE-RELATED"/>
    <property type="match status" value="1"/>
</dbReference>
<protein>
    <submittedName>
        <fullName evidence="4">Transglycosylase domain-containing protein</fullName>
    </submittedName>
</protein>
<reference evidence="4" key="1">
    <citation type="submission" date="2020-06" db="EMBL/GenBank/DDBJ databases">
        <title>Legume-microbial interactions unlock mineral nutrients during tropical forest succession.</title>
        <authorList>
            <person name="Epihov D.Z."/>
        </authorList>
    </citation>
    <scope>NUCLEOTIDE SEQUENCE [LARGE SCALE GENOMIC DNA]</scope>
    <source>
        <strain evidence="4">Pan2503</strain>
    </source>
</reference>
<sequence>MKWTFGAIATLVLLLRLWPHAPLTERVPASTGVWSADGELLRVTLAPDDQYRLWTPLSQMSPALVSAFLLKEDRWFYWHPGVSPAALVRAGFRTYRGESRQGGSTITMQVARLLYRLRTRTVRGKLEQIAAALWLESRYSKRDLLEAYLNLAPFGGNLQGVEAASRVYFGKAAAHVSLGEAVTLAVIPQSPQARAGRGLSPHQLLEARARLAA</sequence>
<dbReference type="Gene3D" id="1.10.3810.10">
    <property type="entry name" value="Biosynthetic peptidoglycan transglycosylase-like"/>
    <property type="match status" value="1"/>
</dbReference>
<dbReference type="InterPro" id="IPR023346">
    <property type="entry name" value="Lysozyme-like_dom_sf"/>
</dbReference>
<dbReference type="EMBL" id="JACDQQ010000292">
    <property type="protein sequence ID" value="MBA0083925.1"/>
    <property type="molecule type" value="Genomic_DNA"/>
</dbReference>